<dbReference type="RefSeq" id="WP_359216416.1">
    <property type="nucleotide sequence ID" value="NZ_JBEZAM010000093.1"/>
</dbReference>
<dbReference type="InterPro" id="IPR002477">
    <property type="entry name" value="Peptidoglycan-bd-like"/>
</dbReference>
<proteinExistence type="predicted"/>
<dbReference type="Gene3D" id="1.10.101.10">
    <property type="entry name" value="PGBD-like superfamily/PGBD"/>
    <property type="match status" value="1"/>
</dbReference>
<dbReference type="InterPro" id="IPR036365">
    <property type="entry name" value="PGBD-like_sf"/>
</dbReference>
<feature type="domain" description="Peptidoglycan binding-like" evidence="3">
    <location>
        <begin position="317"/>
        <end position="374"/>
    </location>
</feature>
<feature type="compositionally biased region" description="Low complexity" evidence="1">
    <location>
        <begin position="224"/>
        <end position="303"/>
    </location>
</feature>
<dbReference type="EMBL" id="JBEZAM010000093">
    <property type="protein sequence ID" value="MEU7298030.1"/>
    <property type="molecule type" value="Genomic_DNA"/>
</dbReference>
<feature type="region of interest" description="Disordered" evidence="1">
    <location>
        <begin position="29"/>
        <end position="95"/>
    </location>
</feature>
<name>A0ABV3D6D4_STREX</name>
<keyword evidence="2" id="KW-0472">Membrane</keyword>
<evidence type="ECO:0000313" key="4">
    <source>
        <dbReference type="EMBL" id="MEU7298030.1"/>
    </source>
</evidence>
<feature type="region of interest" description="Disordered" evidence="1">
    <location>
        <begin position="223"/>
        <end position="313"/>
    </location>
</feature>
<keyword evidence="5" id="KW-1185">Reference proteome</keyword>
<keyword evidence="2" id="KW-1133">Transmembrane helix</keyword>
<reference evidence="4 5" key="1">
    <citation type="submission" date="2024-06" db="EMBL/GenBank/DDBJ databases">
        <title>The Natural Products Discovery Center: Release of the First 8490 Sequenced Strains for Exploring Actinobacteria Biosynthetic Diversity.</title>
        <authorList>
            <person name="Kalkreuter E."/>
            <person name="Kautsar S.A."/>
            <person name="Yang D."/>
            <person name="Bader C.D."/>
            <person name="Teijaro C.N."/>
            <person name="Fluegel L."/>
            <person name="Davis C.M."/>
            <person name="Simpson J.R."/>
            <person name="Lauterbach L."/>
            <person name="Steele A.D."/>
            <person name="Gui C."/>
            <person name="Meng S."/>
            <person name="Li G."/>
            <person name="Viehrig K."/>
            <person name="Ye F."/>
            <person name="Su P."/>
            <person name="Kiefer A.F."/>
            <person name="Nichols A."/>
            <person name="Cepeda A.J."/>
            <person name="Yan W."/>
            <person name="Fan B."/>
            <person name="Jiang Y."/>
            <person name="Adhikari A."/>
            <person name="Zheng C.-J."/>
            <person name="Schuster L."/>
            <person name="Cowan T.M."/>
            <person name="Smanski M.J."/>
            <person name="Chevrette M.G."/>
            <person name="De Carvalho L.P.S."/>
            <person name="Shen B."/>
        </authorList>
    </citation>
    <scope>NUCLEOTIDE SEQUENCE [LARGE SCALE GENOMIC DNA]</scope>
    <source>
        <strain evidence="4 5">NPDC045705</strain>
    </source>
</reference>
<dbReference type="SUPFAM" id="SSF47090">
    <property type="entry name" value="PGBD-like"/>
    <property type="match status" value="1"/>
</dbReference>
<evidence type="ECO:0000259" key="3">
    <source>
        <dbReference type="Pfam" id="PF01471"/>
    </source>
</evidence>
<gene>
    <name evidence="4" type="ORF">AB0A76_33375</name>
</gene>
<organism evidence="4 5">
    <name type="scientific">Streptomyces exfoliatus</name>
    <name type="common">Streptomyces hydrogenans</name>
    <dbReference type="NCBI Taxonomy" id="1905"/>
    <lineage>
        <taxon>Bacteria</taxon>
        <taxon>Bacillati</taxon>
        <taxon>Actinomycetota</taxon>
        <taxon>Actinomycetes</taxon>
        <taxon>Kitasatosporales</taxon>
        <taxon>Streptomycetaceae</taxon>
        <taxon>Streptomyces</taxon>
    </lineage>
</organism>
<keyword evidence="2" id="KW-0812">Transmembrane</keyword>
<protein>
    <submittedName>
        <fullName evidence="4">Peptidoglycan-binding protein</fullName>
    </submittedName>
</protein>
<dbReference type="Pfam" id="PF01471">
    <property type="entry name" value="PG_binding_1"/>
    <property type="match status" value="1"/>
</dbReference>
<sequence length="381" mass="38042">MTGHVCPECGAERPGCACAQAELAAAEDFDPLRIRPYVTLESGDDTSPYGSHGTEDPYGGDASSYGADDPPTAQLAAIRPDGGPSSVTAPMPGTYGAEAHGAGTYGAEAHGAEAHGAGTYGAEAHGAEAGPGTHAGSYPGGDPSETMPLLLGGAGAVPPPPGHDRGQPLGRGRRRGAVVAVVAAAAVAGTAALAAALLGGGEERDDRADVPEVTTSASLNIAVSEAPSPSSESPHPTSSSPTARPTSASPTPTPTASRTTDRPSASPSATGPAAPPTASSSAPATAPTPTEPSASASPSESPGQGEVEVTLSLGASGHEVKELQRRLTAVWVYDGPVNGRYDEEVREAVARYQTWHYGLGDPEGVYGPATRRVLEESTPHI</sequence>
<dbReference type="InterPro" id="IPR036366">
    <property type="entry name" value="PGBDSf"/>
</dbReference>
<dbReference type="Proteomes" id="UP001551210">
    <property type="component" value="Unassembled WGS sequence"/>
</dbReference>
<accession>A0ABV3D6D4</accession>
<evidence type="ECO:0000313" key="5">
    <source>
        <dbReference type="Proteomes" id="UP001551210"/>
    </source>
</evidence>
<feature type="transmembrane region" description="Helical" evidence="2">
    <location>
        <begin position="177"/>
        <end position="198"/>
    </location>
</feature>
<evidence type="ECO:0000256" key="1">
    <source>
        <dbReference type="SAM" id="MobiDB-lite"/>
    </source>
</evidence>
<evidence type="ECO:0000256" key="2">
    <source>
        <dbReference type="SAM" id="Phobius"/>
    </source>
</evidence>
<comment type="caution">
    <text evidence="4">The sequence shown here is derived from an EMBL/GenBank/DDBJ whole genome shotgun (WGS) entry which is preliminary data.</text>
</comment>